<dbReference type="EMBL" id="CM017878">
    <property type="protein sequence ID" value="KAG1355236.1"/>
    <property type="molecule type" value="Genomic_DNA"/>
</dbReference>
<protein>
    <recommendedName>
        <fullName evidence="4">Secreted protein</fullName>
    </recommendedName>
</protein>
<feature type="signal peptide" evidence="1">
    <location>
        <begin position="1"/>
        <end position="29"/>
    </location>
</feature>
<gene>
    <name evidence="2" type="ORF">COCNU_07G013480</name>
</gene>
<name>A0A8K0N5J3_COCNU</name>
<evidence type="ECO:0000313" key="3">
    <source>
        <dbReference type="Proteomes" id="UP000797356"/>
    </source>
</evidence>
<feature type="chain" id="PRO_5035468724" description="Secreted protein" evidence="1">
    <location>
        <begin position="30"/>
        <end position="94"/>
    </location>
</feature>
<sequence>MGKIQISASKAFALHFLCAAALAAGYCLARDVSGLSLVSDPVQTLRLLLVKSNPACFLYFESFPVLIILHCSSSKGRSLLESTVGFVVTLTVAR</sequence>
<organism evidence="2 3">
    <name type="scientific">Cocos nucifera</name>
    <name type="common">Coconut palm</name>
    <dbReference type="NCBI Taxonomy" id="13894"/>
    <lineage>
        <taxon>Eukaryota</taxon>
        <taxon>Viridiplantae</taxon>
        <taxon>Streptophyta</taxon>
        <taxon>Embryophyta</taxon>
        <taxon>Tracheophyta</taxon>
        <taxon>Spermatophyta</taxon>
        <taxon>Magnoliopsida</taxon>
        <taxon>Liliopsida</taxon>
        <taxon>Arecaceae</taxon>
        <taxon>Arecoideae</taxon>
        <taxon>Cocoseae</taxon>
        <taxon>Attaleinae</taxon>
        <taxon>Cocos</taxon>
    </lineage>
</organism>
<keyword evidence="3" id="KW-1185">Reference proteome</keyword>
<reference evidence="2" key="2">
    <citation type="submission" date="2019-07" db="EMBL/GenBank/DDBJ databases">
        <authorList>
            <person name="Yang Y."/>
            <person name="Bocs S."/>
            <person name="Baudouin L."/>
        </authorList>
    </citation>
    <scope>NUCLEOTIDE SEQUENCE</scope>
    <source>
        <tissue evidence="2">Spear leaf of Hainan Tall coconut</tissue>
    </source>
</reference>
<accession>A0A8K0N5J3</accession>
<proteinExistence type="predicted"/>
<evidence type="ECO:0008006" key="4">
    <source>
        <dbReference type="Google" id="ProtNLM"/>
    </source>
</evidence>
<evidence type="ECO:0000313" key="2">
    <source>
        <dbReference type="EMBL" id="KAG1355236.1"/>
    </source>
</evidence>
<dbReference type="OrthoDB" id="17366at2759"/>
<comment type="caution">
    <text evidence="2">The sequence shown here is derived from an EMBL/GenBank/DDBJ whole genome shotgun (WGS) entry which is preliminary data.</text>
</comment>
<keyword evidence="1" id="KW-0732">Signal</keyword>
<dbReference type="Proteomes" id="UP000797356">
    <property type="component" value="Chromosome 7"/>
</dbReference>
<dbReference type="AlphaFoldDB" id="A0A8K0N5J3"/>
<evidence type="ECO:0000256" key="1">
    <source>
        <dbReference type="SAM" id="SignalP"/>
    </source>
</evidence>
<reference evidence="2" key="1">
    <citation type="journal article" date="2017" name="Gigascience">
        <title>The genome draft of coconut (Cocos nucifera).</title>
        <authorList>
            <person name="Xiao Y."/>
            <person name="Xu P."/>
            <person name="Fan H."/>
            <person name="Baudouin L."/>
            <person name="Xia W."/>
            <person name="Bocs S."/>
            <person name="Xu J."/>
            <person name="Li Q."/>
            <person name="Guo A."/>
            <person name="Zhou L."/>
            <person name="Li J."/>
            <person name="Wu Y."/>
            <person name="Ma Z."/>
            <person name="Armero A."/>
            <person name="Issali A.E."/>
            <person name="Liu N."/>
            <person name="Peng M."/>
            <person name="Yang Y."/>
        </authorList>
    </citation>
    <scope>NUCLEOTIDE SEQUENCE</scope>
    <source>
        <tissue evidence="2">Spear leaf of Hainan Tall coconut</tissue>
    </source>
</reference>